<protein>
    <submittedName>
        <fullName evidence="1">Uncharacterized protein</fullName>
    </submittedName>
</protein>
<evidence type="ECO:0000313" key="2">
    <source>
        <dbReference type="Proteomes" id="UP000076882"/>
    </source>
</evidence>
<accession>A0A165NEW2</accession>
<evidence type="ECO:0000313" key="1">
    <source>
        <dbReference type="EMBL" id="KZU98750.1"/>
    </source>
</evidence>
<dbReference type="EMBL" id="LUXM01000003">
    <property type="protein sequence ID" value="KZU98750.1"/>
    <property type="molecule type" value="Genomic_DNA"/>
</dbReference>
<sequence length="41" mass="4763">MKSINMIMVLNTVYYQSGLINMILLTGYFCILGLAIYQDNW</sequence>
<name>A0A165NEW2_LACPN</name>
<dbReference type="AlphaFoldDB" id="A0A165NEW2"/>
<proteinExistence type="predicted"/>
<dbReference type="Proteomes" id="UP000076882">
    <property type="component" value="Unassembled WGS sequence"/>
</dbReference>
<reference evidence="1 2" key="1">
    <citation type="submission" date="2016-03" db="EMBL/GenBank/DDBJ databases">
        <title>Comparative genomics of 54 Lactobacillus plantarum strains reveals genomic uncoupling from niche constraints.</title>
        <authorList>
            <person name="Martino M.E."/>
        </authorList>
    </citation>
    <scope>NUCLEOTIDE SEQUENCE [LARGE SCALE GENOMIC DNA]</scope>
    <source>
        <strain evidence="1 2">19.1</strain>
    </source>
</reference>
<gene>
    <name evidence="1" type="ORF">Lp19_0230</name>
</gene>
<dbReference type="PATRIC" id="fig|1590.142.peg.498"/>
<comment type="caution">
    <text evidence="1">The sequence shown here is derived from an EMBL/GenBank/DDBJ whole genome shotgun (WGS) entry which is preliminary data.</text>
</comment>
<organism evidence="1 2">
    <name type="scientific">Lactiplantibacillus plantarum</name>
    <name type="common">Lactobacillus plantarum</name>
    <dbReference type="NCBI Taxonomy" id="1590"/>
    <lineage>
        <taxon>Bacteria</taxon>
        <taxon>Bacillati</taxon>
        <taxon>Bacillota</taxon>
        <taxon>Bacilli</taxon>
        <taxon>Lactobacillales</taxon>
        <taxon>Lactobacillaceae</taxon>
        <taxon>Lactiplantibacillus</taxon>
    </lineage>
</organism>